<dbReference type="KEGG" id="pmrn:116945431"/>
<dbReference type="PANTHER" id="PTHR45749">
    <property type="match status" value="1"/>
</dbReference>
<protein>
    <submittedName>
        <fullName evidence="3">Zinc finger MYM-type protein 1-like</fullName>
    </submittedName>
</protein>
<evidence type="ECO:0000259" key="1">
    <source>
        <dbReference type="SMART" id="SM00597"/>
    </source>
</evidence>
<dbReference type="PANTHER" id="PTHR45749:SF37">
    <property type="entry name" value="OS05G0311600 PROTEIN"/>
    <property type="match status" value="1"/>
</dbReference>
<dbReference type="SMART" id="SM00597">
    <property type="entry name" value="ZnF_TTF"/>
    <property type="match status" value="1"/>
</dbReference>
<dbReference type="RefSeq" id="XP_032815634.1">
    <property type="nucleotide sequence ID" value="XM_032959743.1"/>
</dbReference>
<gene>
    <name evidence="3" type="primary">LOC116945431</name>
</gene>
<dbReference type="AlphaFoldDB" id="A0AAJ7TD46"/>
<name>A0AAJ7TD46_PETMA</name>
<dbReference type="InterPro" id="IPR025398">
    <property type="entry name" value="DUF4371"/>
</dbReference>
<dbReference type="InterPro" id="IPR006580">
    <property type="entry name" value="Znf_TTF"/>
</dbReference>
<feature type="domain" description="TTF-type" evidence="1">
    <location>
        <begin position="12"/>
        <end position="109"/>
    </location>
</feature>
<keyword evidence="2" id="KW-1185">Reference proteome</keyword>
<organism evidence="2 3">
    <name type="scientific">Petromyzon marinus</name>
    <name type="common">Sea lamprey</name>
    <dbReference type="NCBI Taxonomy" id="7757"/>
    <lineage>
        <taxon>Eukaryota</taxon>
        <taxon>Metazoa</taxon>
        <taxon>Chordata</taxon>
        <taxon>Craniata</taxon>
        <taxon>Vertebrata</taxon>
        <taxon>Cyclostomata</taxon>
        <taxon>Hyperoartia</taxon>
        <taxon>Petromyzontiformes</taxon>
        <taxon>Petromyzontidae</taxon>
        <taxon>Petromyzon</taxon>
    </lineage>
</organism>
<dbReference type="Pfam" id="PF14291">
    <property type="entry name" value="DUF4371"/>
    <property type="match status" value="1"/>
</dbReference>
<accession>A0AAJ7TD46</accession>
<sequence>MLKYPSKFVGGAARRPTASLFVQFDWLEYSFISESVYCFYCYLLLPLPTDNVASAFIYSASFSTWNKIGGKNCSLLKHQGGHKSAHNIAVKKARDLLNAWQHVITGDAGLARQNAKTIDGNRKRLDASVDVMHVCMNQGIAMRGHDESPGSLNRGNFLEILNMLRKRDALLAAITWENAPQNATMTSPDVQKDLIHAHAQLVRRRLDTEIGDAYYCIMADESRDVSKKEQLVFVNHFVEVSTGILRERLVDIQHVPDTCAPTLCSAIVNLLSSRERPIETCRGQGYDGASSMSGEIAGLQTLIKAMNDMAYYTHCWAHKLQLALVTACTNGVTDIAVFFDLVQDIIHTATSSCKRNDQLLAEHKKLVDDLVDELAVSTGRGQNQETALSAAGNMRWSSFWRLLHRLIEMFNATAVIQNVEEDGAKAE</sequence>
<evidence type="ECO:0000313" key="2">
    <source>
        <dbReference type="Proteomes" id="UP001318040"/>
    </source>
</evidence>
<proteinExistence type="predicted"/>
<dbReference type="Proteomes" id="UP001318040">
    <property type="component" value="Chromosome 24"/>
</dbReference>
<evidence type="ECO:0000313" key="3">
    <source>
        <dbReference type="RefSeq" id="XP_032815634.1"/>
    </source>
</evidence>
<reference evidence="3" key="1">
    <citation type="submission" date="2025-08" db="UniProtKB">
        <authorList>
            <consortium name="RefSeq"/>
        </authorList>
    </citation>
    <scope>IDENTIFICATION</scope>
    <source>
        <tissue evidence="3">Sperm</tissue>
    </source>
</reference>